<sequence length="111" mass="13217">NEEKNKYLEQKIFLNKDIKLKCKYRKSCYNNIENREENKLIKESKQKKIILTTINPLINNNSINDVEKCNKWRISCKQILGLPIKEKVPIGINGKRLCRKKKENEEEKAIK</sequence>
<comment type="caution">
    <text evidence="1">The sequence shown here is derived from an EMBL/GenBank/DDBJ whole genome shotgun (WGS) entry which is preliminary data.</text>
</comment>
<accession>A0A8S9ZGE7</accession>
<dbReference type="OrthoDB" id="5841829at2759"/>
<gene>
    <name evidence="1" type="ORF">Mgra_00008175</name>
</gene>
<evidence type="ECO:0000313" key="2">
    <source>
        <dbReference type="Proteomes" id="UP000605970"/>
    </source>
</evidence>
<dbReference type="EMBL" id="JABEBT010000103">
    <property type="protein sequence ID" value="KAF7632393.1"/>
    <property type="molecule type" value="Genomic_DNA"/>
</dbReference>
<name>A0A8S9ZGE7_9BILA</name>
<feature type="non-terminal residue" evidence="1">
    <location>
        <position position="1"/>
    </location>
</feature>
<evidence type="ECO:0000313" key="1">
    <source>
        <dbReference type="EMBL" id="KAF7632393.1"/>
    </source>
</evidence>
<dbReference type="Proteomes" id="UP000605970">
    <property type="component" value="Unassembled WGS sequence"/>
</dbReference>
<proteinExistence type="predicted"/>
<protein>
    <submittedName>
        <fullName evidence="1">Uncharacterized protein</fullName>
    </submittedName>
</protein>
<organism evidence="1 2">
    <name type="scientific">Meloidogyne graminicola</name>
    <dbReference type="NCBI Taxonomy" id="189291"/>
    <lineage>
        <taxon>Eukaryota</taxon>
        <taxon>Metazoa</taxon>
        <taxon>Ecdysozoa</taxon>
        <taxon>Nematoda</taxon>
        <taxon>Chromadorea</taxon>
        <taxon>Rhabditida</taxon>
        <taxon>Tylenchina</taxon>
        <taxon>Tylenchomorpha</taxon>
        <taxon>Tylenchoidea</taxon>
        <taxon>Meloidogynidae</taxon>
        <taxon>Meloidogyninae</taxon>
        <taxon>Meloidogyne</taxon>
    </lineage>
</organism>
<reference evidence="1" key="1">
    <citation type="journal article" date="2020" name="Ecol. Evol.">
        <title>Genome structure and content of the rice root-knot nematode (Meloidogyne graminicola).</title>
        <authorList>
            <person name="Phan N.T."/>
            <person name="Danchin E.G.J."/>
            <person name="Klopp C."/>
            <person name="Perfus-Barbeoch L."/>
            <person name="Kozlowski D.K."/>
            <person name="Koutsovoulos G.D."/>
            <person name="Lopez-Roques C."/>
            <person name="Bouchez O."/>
            <person name="Zahm M."/>
            <person name="Besnard G."/>
            <person name="Bellafiore S."/>
        </authorList>
    </citation>
    <scope>NUCLEOTIDE SEQUENCE</scope>
    <source>
        <strain evidence="1">VN-18</strain>
    </source>
</reference>
<dbReference type="AlphaFoldDB" id="A0A8S9ZGE7"/>
<keyword evidence="2" id="KW-1185">Reference proteome</keyword>